<protein>
    <submittedName>
        <fullName evidence="2">Ricin B-related lectin</fullName>
    </submittedName>
</protein>
<keyword evidence="3" id="KW-1185">Reference proteome</keyword>
<dbReference type="PROSITE" id="PS50231">
    <property type="entry name" value="RICIN_B_LECTIN"/>
    <property type="match status" value="1"/>
</dbReference>
<dbReference type="GO" id="GO:0030246">
    <property type="term" value="F:carbohydrate binding"/>
    <property type="evidence" value="ECO:0007669"/>
    <property type="project" value="UniProtKB-KW"/>
</dbReference>
<accession>A0A167BTK4</accession>
<organism evidence="2 3">
    <name type="scientific">Beauveria brongniartii RCEF 3172</name>
    <dbReference type="NCBI Taxonomy" id="1081107"/>
    <lineage>
        <taxon>Eukaryota</taxon>
        <taxon>Fungi</taxon>
        <taxon>Dikarya</taxon>
        <taxon>Ascomycota</taxon>
        <taxon>Pezizomycotina</taxon>
        <taxon>Sordariomycetes</taxon>
        <taxon>Hypocreomycetidae</taxon>
        <taxon>Hypocreales</taxon>
        <taxon>Cordycipitaceae</taxon>
        <taxon>Beauveria</taxon>
        <taxon>Beauveria brongniartii</taxon>
    </lineage>
</organism>
<dbReference type="Gene3D" id="2.80.10.50">
    <property type="match status" value="1"/>
</dbReference>
<sequence>MSFPDGEFIIRNRASQLVLDDANMSTKPGNSIIVYDYRQDADNQRWFFEDGHLYNVHSNLLLTFNNLTPESTPTQEVDNGSDGQRFEYNDGTISLANRSDLVVGAWDADVKIVTPDIFDPARRWDFSNVSL</sequence>
<dbReference type="Proteomes" id="UP000076863">
    <property type="component" value="Unassembled WGS sequence"/>
</dbReference>
<dbReference type="CDD" id="cd00161">
    <property type="entry name" value="beta-trefoil_Ricin-like"/>
    <property type="match status" value="1"/>
</dbReference>
<gene>
    <name evidence="2" type="ORF">BBO_05980</name>
</gene>
<dbReference type="SUPFAM" id="SSF50370">
    <property type="entry name" value="Ricin B-like lectins"/>
    <property type="match status" value="1"/>
</dbReference>
<dbReference type="OrthoDB" id="9895617at2759"/>
<reference evidence="2 3" key="1">
    <citation type="journal article" date="2016" name="Genome Biol. Evol.">
        <title>Divergent and convergent evolution of fungal pathogenicity.</title>
        <authorList>
            <person name="Shang Y."/>
            <person name="Xiao G."/>
            <person name="Zheng P."/>
            <person name="Cen K."/>
            <person name="Zhan S."/>
            <person name="Wang C."/>
        </authorList>
    </citation>
    <scope>NUCLEOTIDE SEQUENCE [LARGE SCALE GENOMIC DNA]</scope>
    <source>
        <strain evidence="2 3">RCEF 3172</strain>
    </source>
</reference>
<dbReference type="AlphaFoldDB" id="A0A167BTK4"/>
<evidence type="ECO:0000313" key="3">
    <source>
        <dbReference type="Proteomes" id="UP000076863"/>
    </source>
</evidence>
<dbReference type="EMBL" id="AZHA01000019">
    <property type="protein sequence ID" value="OAA40396.1"/>
    <property type="molecule type" value="Genomic_DNA"/>
</dbReference>
<dbReference type="Pfam" id="PF00652">
    <property type="entry name" value="Ricin_B_lectin"/>
    <property type="match status" value="1"/>
</dbReference>
<dbReference type="InterPro" id="IPR000772">
    <property type="entry name" value="Ricin_B_lectin"/>
</dbReference>
<dbReference type="SMART" id="SM00458">
    <property type="entry name" value="RICIN"/>
    <property type="match status" value="1"/>
</dbReference>
<feature type="domain" description="Ricin B lectin" evidence="1">
    <location>
        <begin position="5"/>
        <end position="127"/>
    </location>
</feature>
<keyword evidence="2" id="KW-0430">Lectin</keyword>
<evidence type="ECO:0000259" key="1">
    <source>
        <dbReference type="SMART" id="SM00458"/>
    </source>
</evidence>
<name>A0A167BTK4_9HYPO</name>
<proteinExistence type="predicted"/>
<comment type="caution">
    <text evidence="2">The sequence shown here is derived from an EMBL/GenBank/DDBJ whole genome shotgun (WGS) entry which is preliminary data.</text>
</comment>
<evidence type="ECO:0000313" key="2">
    <source>
        <dbReference type="EMBL" id="OAA40396.1"/>
    </source>
</evidence>
<dbReference type="InterPro" id="IPR035992">
    <property type="entry name" value="Ricin_B-like_lectins"/>
</dbReference>